<dbReference type="InterPro" id="IPR006334">
    <property type="entry name" value="Glut_cys_ligase"/>
</dbReference>
<evidence type="ECO:0000256" key="8">
    <source>
        <dbReference type="ARBA" id="ARBA00022840"/>
    </source>
</evidence>
<dbReference type="UniPathway" id="UPA00142">
    <property type="reaction ID" value="UER00209"/>
</dbReference>
<evidence type="ECO:0000256" key="2">
    <source>
        <dbReference type="ARBA" id="ARBA00001946"/>
    </source>
</evidence>
<dbReference type="GO" id="GO:0004363">
    <property type="term" value="F:glutathione synthase activity"/>
    <property type="evidence" value="ECO:0007669"/>
    <property type="project" value="UniProtKB-UniRule"/>
</dbReference>
<evidence type="ECO:0000313" key="15">
    <source>
        <dbReference type="EMBL" id="SMH38942.1"/>
    </source>
</evidence>
<keyword evidence="4 13" id="KW-0436">Ligase</keyword>
<dbReference type="PANTHER" id="PTHR38761:SF1">
    <property type="entry name" value="GLUTAMATE--CYSTEINE LIGASE"/>
    <property type="match status" value="1"/>
</dbReference>
<keyword evidence="7 13" id="KW-0547">Nucleotide-binding</keyword>
<dbReference type="GO" id="GO:0046872">
    <property type="term" value="F:metal ion binding"/>
    <property type="evidence" value="ECO:0007669"/>
    <property type="project" value="UniProtKB-KW"/>
</dbReference>
<keyword evidence="6" id="KW-0479">Metal-binding</keyword>
<protein>
    <recommendedName>
        <fullName evidence="13">Glutathione biosynthesis bifunctional protein GshAB</fullName>
    </recommendedName>
    <alternativeName>
        <fullName evidence="13">Gamma-GCS-GS</fullName>
        <shortName evidence="13">GCS-GS</shortName>
    </alternativeName>
    <domain>
        <recommendedName>
            <fullName evidence="13">Glutamate--cysteine ligase</fullName>
            <ecNumber evidence="13">6.3.2.2</ecNumber>
        </recommendedName>
        <alternativeName>
            <fullName evidence="13">Gamma-ECS</fullName>
            <shortName evidence="13">GCS</shortName>
        </alternativeName>
        <alternativeName>
            <fullName evidence="13">Gamma-glutamylcysteine synthetase</fullName>
        </alternativeName>
    </domain>
    <domain>
        <recommendedName>
            <fullName evidence="13">Glutathione synthetase</fullName>
            <ecNumber evidence="13">6.3.2.3</ecNumber>
        </recommendedName>
        <alternativeName>
            <fullName evidence="13">GSH synthetase</fullName>
            <shortName evidence="13">GS</shortName>
            <shortName evidence="13">GSH-S</shortName>
            <shortName evidence="13">GSHase</shortName>
        </alternativeName>
        <alternativeName>
            <fullName evidence="13">Glutathione synthase</fullName>
        </alternativeName>
    </domain>
</protein>
<dbReference type="PROSITE" id="PS50975">
    <property type="entry name" value="ATP_GRASP"/>
    <property type="match status" value="1"/>
</dbReference>
<dbReference type="STRING" id="1073423.SAMN04488700_2191"/>
<comment type="cofactor">
    <cofactor evidence="1">
        <name>Mn(2+)</name>
        <dbReference type="ChEBI" id="CHEBI:29035"/>
    </cofactor>
</comment>
<dbReference type="GO" id="GO:0005524">
    <property type="term" value="F:ATP binding"/>
    <property type="evidence" value="ECO:0007669"/>
    <property type="project" value="UniProtKB-UniRule"/>
</dbReference>
<evidence type="ECO:0000259" key="14">
    <source>
        <dbReference type="PROSITE" id="PS50975"/>
    </source>
</evidence>
<keyword evidence="16" id="KW-1185">Reference proteome</keyword>
<dbReference type="GO" id="GO:0004357">
    <property type="term" value="F:glutamate-cysteine ligase activity"/>
    <property type="evidence" value="ECO:0007669"/>
    <property type="project" value="UniProtKB-UniRule"/>
</dbReference>
<comment type="subunit">
    <text evidence="13">Monomer.</text>
</comment>
<dbReference type="Proteomes" id="UP000193435">
    <property type="component" value="Unassembled WGS sequence"/>
</dbReference>
<keyword evidence="10" id="KW-0464">Manganese</keyword>
<evidence type="ECO:0000256" key="7">
    <source>
        <dbReference type="ARBA" id="ARBA00022741"/>
    </source>
</evidence>
<comment type="catalytic activity">
    <reaction evidence="12 13">
        <text>L-cysteine + L-glutamate + ATP = gamma-L-glutamyl-L-cysteine + ADP + phosphate + H(+)</text>
        <dbReference type="Rhea" id="RHEA:13285"/>
        <dbReference type="ChEBI" id="CHEBI:15378"/>
        <dbReference type="ChEBI" id="CHEBI:29985"/>
        <dbReference type="ChEBI" id="CHEBI:30616"/>
        <dbReference type="ChEBI" id="CHEBI:35235"/>
        <dbReference type="ChEBI" id="CHEBI:43474"/>
        <dbReference type="ChEBI" id="CHEBI:58173"/>
        <dbReference type="ChEBI" id="CHEBI:456216"/>
        <dbReference type="EC" id="6.3.2.2"/>
    </reaction>
</comment>
<feature type="domain" description="ATP-grasp" evidence="14">
    <location>
        <begin position="497"/>
        <end position="755"/>
    </location>
</feature>
<comment type="function">
    <text evidence="13">Synthesizes glutathione from L-glutamate and L-cysteine via gamma-L-glutamyl-L-cysteine.</text>
</comment>
<dbReference type="InterPro" id="IPR007370">
    <property type="entry name" value="Glu_cys_ligase"/>
</dbReference>
<evidence type="ECO:0000256" key="12">
    <source>
        <dbReference type="ARBA" id="ARBA00048819"/>
    </source>
</evidence>
<evidence type="ECO:0000256" key="13">
    <source>
        <dbReference type="HAMAP-Rule" id="MF_00782"/>
    </source>
</evidence>
<sequence length="759" mass="86979">MKTIKDNIKEIEMDQAFHQAIYGIEKEGLRVLNSGELSLAKHPSELGNRSFHPYIQTDFSETQLELITPPLHSIYETNRWLKGIHDVTLRTIPKDEFIWPMSMPVPLPEESIIPIADLDNQDAVAYRNHLAAKYGKNKQMLSGIHYNFELDKEMMRQLYLNQKDYTNLVQFQSFVYLKLARNFLRYRWILTYLLGAAPVVDSSFFKNKKCEMTLPEKYIRSIRCSHFGYANSEDVSISFESVEKYVENLETAVNEGKLSEEKEFYSGVRLRGTKKAREMLEQGISYVELRIFDLNPFSAFGIAEEDMQFIHLFCMLMIYKEESATMAEVEKGKEMSDLVALEYPFDTTHYHQEGIELINQMIKMIQETNGSRDQIDCVQQAKDKLEKPEMTLAARMIKGIEESGDYVSFGMKLAKKYKEESLEKPYIVRGFENMELSTQLLIFDAIKKGITVEILDETEQFLKLSYKNQIEYVKNANMTSKDQYIAPLIMENKTVTKKILASKGFNVPAGEEYHDKSEAEKNYWLYKNKGIVIKPKSTNYGVGISIFKEGANFDAYQSALDFAFKEDSTILVEEFIEGTEYRFFVLDGKVAAILLRTPANVIGDGKQTIKELVSEKNKDPLRGTNHRAPFEEIQLDEIEQLMLKEQGYTTESIPKKDNQVFLRENSNMSTGGDSTDVTDSIDESYKKAAVEMTGIIGARVCGVDLIIPDYNHISTKENPGYTALEANFNPAMHMHAYVSKGEGRPLAMGILKMLFPEII</sequence>
<dbReference type="Pfam" id="PF04262">
    <property type="entry name" value="Glu_cys_ligase"/>
    <property type="match status" value="1"/>
</dbReference>
<dbReference type="InterPro" id="IPR006335">
    <property type="entry name" value="Glut_biosynth"/>
</dbReference>
<dbReference type="Pfam" id="PF02655">
    <property type="entry name" value="ATP-grasp_3"/>
    <property type="match status" value="1"/>
</dbReference>
<dbReference type="HAMAP" id="MF_00782">
    <property type="entry name" value="Glut_biosynth"/>
    <property type="match status" value="1"/>
</dbReference>
<comment type="pathway">
    <text evidence="13">Sulfur metabolism; glutathione biosynthesis; glutathione from L-cysteine and L-glutamate: step 2/2.</text>
</comment>
<comment type="catalytic activity">
    <reaction evidence="13">
        <text>gamma-L-glutamyl-L-cysteine + glycine + ATP = glutathione + ADP + phosphate + H(+)</text>
        <dbReference type="Rhea" id="RHEA:13557"/>
        <dbReference type="ChEBI" id="CHEBI:15378"/>
        <dbReference type="ChEBI" id="CHEBI:30616"/>
        <dbReference type="ChEBI" id="CHEBI:43474"/>
        <dbReference type="ChEBI" id="CHEBI:57305"/>
        <dbReference type="ChEBI" id="CHEBI:57925"/>
        <dbReference type="ChEBI" id="CHEBI:58173"/>
        <dbReference type="ChEBI" id="CHEBI:456216"/>
        <dbReference type="EC" id="6.3.2.3"/>
    </reaction>
</comment>
<evidence type="ECO:0000256" key="6">
    <source>
        <dbReference type="ARBA" id="ARBA00022723"/>
    </source>
</evidence>
<gene>
    <name evidence="13" type="primary">gshAB</name>
    <name evidence="13" type="synonym">gshF</name>
    <name evidence="15" type="ORF">SAMN04488700_2191</name>
</gene>
<proteinExistence type="inferred from homology"/>
<dbReference type="NCBIfam" id="TIGR01435">
    <property type="entry name" value="glu_cys_lig_rel"/>
    <property type="match status" value="1"/>
</dbReference>
<reference evidence="15 16" key="1">
    <citation type="submission" date="2017-04" db="EMBL/GenBank/DDBJ databases">
        <authorList>
            <person name="Afonso C.L."/>
            <person name="Miller P.J."/>
            <person name="Scott M.A."/>
            <person name="Spackman E."/>
            <person name="Goraichik I."/>
            <person name="Dimitrov K.M."/>
            <person name="Suarez D.L."/>
            <person name="Swayne D.E."/>
        </authorList>
    </citation>
    <scope>NUCLEOTIDE SEQUENCE [LARGE SCALE GENOMIC DNA]</scope>
    <source>
        <strain evidence="15 16">LMG26642</strain>
    </source>
</reference>
<feature type="region of interest" description="Glutamate--cysteine ligase" evidence="13">
    <location>
        <begin position="1"/>
        <end position="340"/>
    </location>
</feature>
<dbReference type="EC" id="6.3.2.2" evidence="13"/>
<dbReference type="Pfam" id="PF18419">
    <property type="entry name" value="ATP-grasp_6"/>
    <property type="match status" value="1"/>
</dbReference>
<dbReference type="OrthoDB" id="9803907at2"/>
<name>A0A1X7NLU6_9LACT</name>
<dbReference type="Gene3D" id="3.30.590.20">
    <property type="match status" value="1"/>
</dbReference>
<dbReference type="SUPFAM" id="SSF56059">
    <property type="entry name" value="Glutathione synthetase ATP-binding domain-like"/>
    <property type="match status" value="1"/>
</dbReference>
<dbReference type="Gene3D" id="3.30.1490.20">
    <property type="entry name" value="ATP-grasp fold, A domain"/>
    <property type="match status" value="1"/>
</dbReference>
<dbReference type="InterPro" id="IPR011761">
    <property type="entry name" value="ATP-grasp"/>
</dbReference>
<dbReference type="EC" id="6.3.2.3" evidence="13"/>
<dbReference type="AlphaFoldDB" id="A0A1X7NLU6"/>
<keyword evidence="8 13" id="KW-0067">ATP-binding</keyword>
<evidence type="ECO:0000256" key="9">
    <source>
        <dbReference type="ARBA" id="ARBA00022842"/>
    </source>
</evidence>
<dbReference type="InterPro" id="IPR014746">
    <property type="entry name" value="Gln_synth/guanido_kin_cat_dom"/>
</dbReference>
<dbReference type="InterPro" id="IPR003806">
    <property type="entry name" value="ATP-grasp_PylC-type"/>
</dbReference>
<dbReference type="RefSeq" id="WP_085560223.1">
    <property type="nucleotide sequence ID" value="NZ_FOAH01000009.1"/>
</dbReference>
<evidence type="ECO:0000256" key="5">
    <source>
        <dbReference type="ARBA" id="ARBA00022684"/>
    </source>
</evidence>
<evidence type="ECO:0000256" key="3">
    <source>
        <dbReference type="ARBA" id="ARBA00005006"/>
    </source>
</evidence>
<accession>A0A1X7NLU6</accession>
<comment type="pathway">
    <text evidence="3 13">Sulfur metabolism; glutathione biosynthesis; glutathione from L-cysteine and L-glutamate: step 1/2.</text>
</comment>
<organism evidence="15 16">
    <name type="scientific">Carnobacterium iners</name>
    <dbReference type="NCBI Taxonomy" id="1073423"/>
    <lineage>
        <taxon>Bacteria</taxon>
        <taxon>Bacillati</taxon>
        <taxon>Bacillota</taxon>
        <taxon>Bacilli</taxon>
        <taxon>Lactobacillales</taxon>
        <taxon>Carnobacteriaceae</taxon>
        <taxon>Carnobacterium</taxon>
    </lineage>
</organism>
<dbReference type="EMBL" id="FXBJ01000002">
    <property type="protein sequence ID" value="SMH38942.1"/>
    <property type="molecule type" value="Genomic_DNA"/>
</dbReference>
<dbReference type="Gene3D" id="3.30.470.20">
    <property type="entry name" value="ATP-grasp fold, B domain"/>
    <property type="match status" value="2"/>
</dbReference>
<keyword evidence="11 13" id="KW-0511">Multifunctional enzyme</keyword>
<dbReference type="InterPro" id="IPR013815">
    <property type="entry name" value="ATP_grasp_subdomain_1"/>
</dbReference>
<comment type="cofactor">
    <cofactor evidence="2">
        <name>Mg(2+)</name>
        <dbReference type="ChEBI" id="CHEBI:18420"/>
    </cofactor>
</comment>
<comment type="similarity">
    <text evidence="13">In the N-terminal section; belongs to the glutamate--cysteine ligase type 1 family. Type 2 subfamily.</text>
</comment>
<dbReference type="InterPro" id="IPR040657">
    <property type="entry name" value="GshAB_ATP-grasp"/>
</dbReference>
<keyword evidence="5 13" id="KW-0317">Glutathione biosynthesis</keyword>
<evidence type="ECO:0000313" key="16">
    <source>
        <dbReference type="Proteomes" id="UP000193435"/>
    </source>
</evidence>
<dbReference type="NCBIfam" id="NF002688">
    <property type="entry name" value="PRK02471.1"/>
    <property type="match status" value="1"/>
</dbReference>
<evidence type="ECO:0000256" key="10">
    <source>
        <dbReference type="ARBA" id="ARBA00023211"/>
    </source>
</evidence>
<keyword evidence="9" id="KW-0460">Magnesium</keyword>
<evidence type="ECO:0000256" key="4">
    <source>
        <dbReference type="ARBA" id="ARBA00022598"/>
    </source>
</evidence>
<evidence type="ECO:0000256" key="1">
    <source>
        <dbReference type="ARBA" id="ARBA00001936"/>
    </source>
</evidence>
<evidence type="ECO:0000256" key="11">
    <source>
        <dbReference type="ARBA" id="ARBA00023268"/>
    </source>
</evidence>
<dbReference type="SUPFAM" id="SSF55931">
    <property type="entry name" value="Glutamine synthetase/guanido kinase"/>
    <property type="match status" value="1"/>
</dbReference>
<dbReference type="GO" id="GO:0005829">
    <property type="term" value="C:cytosol"/>
    <property type="evidence" value="ECO:0007669"/>
    <property type="project" value="TreeGrafter"/>
</dbReference>
<dbReference type="PANTHER" id="PTHR38761">
    <property type="entry name" value="GLUTAMATE--CYSTEINE LIGASE"/>
    <property type="match status" value="1"/>
</dbReference>